<dbReference type="AlphaFoldDB" id="A0AAV2K5B5"/>
<sequence>MSELQAPHTIESTQLSHCVPCFKEELGNVSFQCSGPPLGSCTFLSSTSSFLSLPSLASSSALGVFSVRFHFRTWNADGMLLSAPLRPDPHRPDPHRLDPQRPDPHRLELHLSDSRLLLTLQTPSRHKSQVFTGQNPPRLIATCRL</sequence>
<evidence type="ECO:0000256" key="1">
    <source>
        <dbReference type="SAM" id="MobiDB-lite"/>
    </source>
</evidence>
<dbReference type="Proteomes" id="UP001497482">
    <property type="component" value="Chromosome 15"/>
</dbReference>
<dbReference type="SUPFAM" id="SSF49899">
    <property type="entry name" value="Concanavalin A-like lectins/glucanases"/>
    <property type="match status" value="1"/>
</dbReference>
<dbReference type="Gene3D" id="2.60.120.200">
    <property type="match status" value="1"/>
</dbReference>
<feature type="compositionally biased region" description="Basic and acidic residues" evidence="1">
    <location>
        <begin position="87"/>
        <end position="104"/>
    </location>
</feature>
<organism evidence="2 3">
    <name type="scientific">Knipowitschia caucasica</name>
    <name type="common">Caucasian dwarf goby</name>
    <name type="synonym">Pomatoschistus caucasicus</name>
    <dbReference type="NCBI Taxonomy" id="637954"/>
    <lineage>
        <taxon>Eukaryota</taxon>
        <taxon>Metazoa</taxon>
        <taxon>Chordata</taxon>
        <taxon>Craniata</taxon>
        <taxon>Vertebrata</taxon>
        <taxon>Euteleostomi</taxon>
        <taxon>Actinopterygii</taxon>
        <taxon>Neopterygii</taxon>
        <taxon>Teleostei</taxon>
        <taxon>Neoteleostei</taxon>
        <taxon>Acanthomorphata</taxon>
        <taxon>Gobiaria</taxon>
        <taxon>Gobiiformes</taxon>
        <taxon>Gobioidei</taxon>
        <taxon>Gobiidae</taxon>
        <taxon>Gobiinae</taxon>
        <taxon>Knipowitschia</taxon>
    </lineage>
</organism>
<dbReference type="EMBL" id="OZ035837">
    <property type="protein sequence ID" value="CAL1583095.1"/>
    <property type="molecule type" value="Genomic_DNA"/>
</dbReference>
<protein>
    <submittedName>
        <fullName evidence="2">Uncharacterized protein</fullName>
    </submittedName>
</protein>
<name>A0AAV2K5B5_KNICA</name>
<feature type="region of interest" description="Disordered" evidence="1">
    <location>
        <begin position="85"/>
        <end position="104"/>
    </location>
</feature>
<accession>A0AAV2K5B5</accession>
<keyword evidence="3" id="KW-1185">Reference proteome</keyword>
<proteinExistence type="predicted"/>
<evidence type="ECO:0000313" key="3">
    <source>
        <dbReference type="Proteomes" id="UP001497482"/>
    </source>
</evidence>
<reference evidence="2 3" key="1">
    <citation type="submission" date="2024-04" db="EMBL/GenBank/DDBJ databases">
        <authorList>
            <person name="Waldvogel A.-M."/>
            <person name="Schoenle A."/>
        </authorList>
    </citation>
    <scope>NUCLEOTIDE SEQUENCE [LARGE SCALE GENOMIC DNA]</scope>
</reference>
<dbReference type="InterPro" id="IPR013320">
    <property type="entry name" value="ConA-like_dom_sf"/>
</dbReference>
<gene>
    <name evidence="2" type="ORF">KC01_LOCUS13604</name>
</gene>
<evidence type="ECO:0000313" key="2">
    <source>
        <dbReference type="EMBL" id="CAL1583095.1"/>
    </source>
</evidence>